<dbReference type="Gene3D" id="1.25.40.10">
    <property type="entry name" value="Tetratricopeptide repeat domain"/>
    <property type="match status" value="1"/>
</dbReference>
<dbReference type="PANTHER" id="PTHR31859:SF9">
    <property type="entry name" value="TETRATRICOPEPTIDE REPEAT PROTEIN 39B"/>
    <property type="match status" value="1"/>
</dbReference>
<evidence type="ECO:0000313" key="3">
    <source>
        <dbReference type="Proteomes" id="UP000597762"/>
    </source>
</evidence>
<feature type="compositionally biased region" description="Polar residues" evidence="1">
    <location>
        <begin position="591"/>
        <end position="605"/>
    </location>
</feature>
<protein>
    <submittedName>
        <fullName evidence="2">Tetratricopeptide repeat protein 39A,Tetratricopeptide repeat protein 39B,Uncharacterized protein C32D5.6</fullName>
    </submittedName>
</protein>
<dbReference type="AlphaFoldDB" id="A0A812E470"/>
<dbReference type="PANTHER" id="PTHR31859">
    <property type="entry name" value="TETRATRICOPEPTIDE REPEAT PROTEIN 39 FAMILY MEMBER"/>
    <property type="match status" value="1"/>
</dbReference>
<organism evidence="2 3">
    <name type="scientific">Acanthosepion pharaonis</name>
    <name type="common">Pharaoh cuttlefish</name>
    <name type="synonym">Sepia pharaonis</name>
    <dbReference type="NCBI Taxonomy" id="158019"/>
    <lineage>
        <taxon>Eukaryota</taxon>
        <taxon>Metazoa</taxon>
        <taxon>Spiralia</taxon>
        <taxon>Lophotrochozoa</taxon>
        <taxon>Mollusca</taxon>
        <taxon>Cephalopoda</taxon>
        <taxon>Coleoidea</taxon>
        <taxon>Decapodiformes</taxon>
        <taxon>Sepiida</taxon>
        <taxon>Sepiina</taxon>
        <taxon>Sepiidae</taxon>
        <taxon>Acanthosepion</taxon>
    </lineage>
</organism>
<dbReference type="OrthoDB" id="43460at2759"/>
<dbReference type="SMART" id="SM00028">
    <property type="entry name" value="TPR"/>
    <property type="match status" value="3"/>
</dbReference>
<feature type="compositionally biased region" description="Polar residues" evidence="1">
    <location>
        <begin position="1"/>
        <end position="20"/>
    </location>
</feature>
<keyword evidence="3" id="KW-1185">Reference proteome</keyword>
<accession>A0A812E470</accession>
<dbReference type="Pfam" id="PF10300">
    <property type="entry name" value="Iml2-TPR_39"/>
    <property type="match status" value="1"/>
</dbReference>
<evidence type="ECO:0000256" key="1">
    <source>
        <dbReference type="SAM" id="MobiDB-lite"/>
    </source>
</evidence>
<proteinExistence type="predicted"/>
<dbReference type="Proteomes" id="UP000597762">
    <property type="component" value="Unassembled WGS sequence"/>
</dbReference>
<dbReference type="InterPro" id="IPR011990">
    <property type="entry name" value="TPR-like_helical_dom_sf"/>
</dbReference>
<dbReference type="SUPFAM" id="SSF81901">
    <property type="entry name" value="HCP-like"/>
    <property type="match status" value="1"/>
</dbReference>
<dbReference type="InterPro" id="IPR019734">
    <property type="entry name" value="TPR_rpt"/>
</dbReference>
<sequence>MSLPSSPSLNTESSLVTNSTMEEDSVDNLSCDDFILGCDENVDLDISIEEANTVLKLFLNNKFSEARRRLEPCAHCSMYHSLSYSVILYIQAMMTFDVTDIENAITAIKKAIVVSNKYRRKANLIGSLGRSVKDSYDDYTEEEFHAELCYAEGLLIRAMLTFVQDENLISFVKGGLKIRECYKIYRDCMKMLQQRDWSKDKHREHFESGVRMGVGSFNLMISLLPGKILRLLEFVGFTGNKIEGLSELEKGSKLQESLRGPLCSIILVAYHTVVSFVLGLGDGDVDFAAEVLQPCLQSYPKGALFLFFSGRVEVVRANIDEAIIRFEESIDSQQEWCQFHHLCYWELMWCHCYKNDWLIAMKFAEKLCRESRWSKATYTYQKASFLMMCENPTEETDVHLKYLFGEVPKLKQRIAGKSVPIEKFAVCKAKRYSTQGGRLTLPGLELLYVWNGFAIIGKNKSLLEPFLNLVESTINNIVANSDNKESYPYYHDDYSLALLLKGVCLKHWGQLFQAEQCFLEVIGYEKKVKIDTYLIPYAHLELALLYLQQQNTSNVKKYLEKAKKHYKGYMLESRLHFRIHAVKMQMLGQLNSDSENSSAPQTPGANNFADIPDTIPQDTSHS</sequence>
<comment type="caution">
    <text evidence="2">The sequence shown here is derived from an EMBL/GenBank/DDBJ whole genome shotgun (WGS) entry which is preliminary data.</text>
</comment>
<dbReference type="EMBL" id="CAHIKZ030004892">
    <property type="protein sequence ID" value="CAE1316796.1"/>
    <property type="molecule type" value="Genomic_DNA"/>
</dbReference>
<dbReference type="InterPro" id="IPR019412">
    <property type="entry name" value="IML2/TPR_39"/>
</dbReference>
<feature type="region of interest" description="Disordered" evidence="1">
    <location>
        <begin position="591"/>
        <end position="622"/>
    </location>
</feature>
<name>A0A812E470_ACAPH</name>
<feature type="region of interest" description="Disordered" evidence="1">
    <location>
        <begin position="1"/>
        <end position="21"/>
    </location>
</feature>
<reference evidence="2" key="1">
    <citation type="submission" date="2021-01" db="EMBL/GenBank/DDBJ databases">
        <authorList>
            <person name="Li R."/>
            <person name="Bekaert M."/>
        </authorList>
    </citation>
    <scope>NUCLEOTIDE SEQUENCE</scope>
    <source>
        <strain evidence="2">Farmed</strain>
    </source>
</reference>
<gene>
    <name evidence="2" type="ORF">SPHA_67431</name>
</gene>
<evidence type="ECO:0000313" key="2">
    <source>
        <dbReference type="EMBL" id="CAE1316796.1"/>
    </source>
</evidence>